<proteinExistence type="predicted"/>
<keyword evidence="2" id="KW-1133">Transmembrane helix</keyword>
<dbReference type="RefSeq" id="WP_274148575.1">
    <property type="nucleotide sequence ID" value="NZ_CP117811.1"/>
</dbReference>
<dbReference type="Pfam" id="PF07596">
    <property type="entry name" value="SBP_bac_10"/>
    <property type="match status" value="1"/>
</dbReference>
<gene>
    <name evidence="4" type="ORF">PQO03_05710</name>
</gene>
<dbReference type="EMBL" id="CP117811">
    <property type="protein sequence ID" value="WDE95216.1"/>
    <property type="molecule type" value="Genomic_DNA"/>
</dbReference>
<evidence type="ECO:0000259" key="3">
    <source>
        <dbReference type="Pfam" id="PF07596"/>
    </source>
</evidence>
<dbReference type="Gene3D" id="3.30.700.10">
    <property type="entry name" value="Glycoprotein, Type 4 Pilin"/>
    <property type="match status" value="1"/>
</dbReference>
<dbReference type="PRINTS" id="PR00813">
    <property type="entry name" value="BCTERIALGSPG"/>
</dbReference>
<dbReference type="InterPro" id="IPR045584">
    <property type="entry name" value="Pilin-like"/>
</dbReference>
<name>A0ABY7VQT5_9BACT</name>
<dbReference type="InterPro" id="IPR012902">
    <property type="entry name" value="N_methyl_site"/>
</dbReference>
<accession>A0ABY7VQT5</accession>
<evidence type="ECO:0000256" key="2">
    <source>
        <dbReference type="SAM" id="Phobius"/>
    </source>
</evidence>
<evidence type="ECO:0000313" key="4">
    <source>
        <dbReference type="EMBL" id="WDE95216.1"/>
    </source>
</evidence>
<keyword evidence="2" id="KW-0472">Membrane</keyword>
<dbReference type="NCBIfam" id="TIGR02532">
    <property type="entry name" value="IV_pilin_GFxxxE"/>
    <property type="match status" value="1"/>
</dbReference>
<evidence type="ECO:0000256" key="1">
    <source>
        <dbReference type="ARBA" id="ARBA00022481"/>
    </source>
</evidence>
<feature type="transmembrane region" description="Helical" evidence="2">
    <location>
        <begin position="6"/>
        <end position="31"/>
    </location>
</feature>
<sequence>MNNNRSSFTLIELLVVIAILGILASLLLPTLGKARQKAKRSVCASQQKSIALAIFNYQDDNADYYPPADEFNVTNHSWDDKISTYLSRNWTAAQMSQKKHLTSNSSGGEALFRCASDSYESPSGFARRSYAMIRGSIWDSKSSTVGDWTGVAWDHGSRTASSVEDFSGTAILSEYPSPGNWIGHPSNYAHLRKPSDQLSEDKGLHGDSKNNFLFSDGHVQNIHVYSNIGAGTPAIPEGMWTHWKDD</sequence>
<feature type="domain" description="DUF1559" evidence="3">
    <location>
        <begin position="33"/>
        <end position="145"/>
    </location>
</feature>
<keyword evidence="1" id="KW-0488">Methylation</keyword>
<protein>
    <submittedName>
        <fullName evidence="4">Type II secretion system protein</fullName>
    </submittedName>
</protein>
<dbReference type="InterPro" id="IPR011453">
    <property type="entry name" value="DUF1559"/>
</dbReference>
<dbReference type="Proteomes" id="UP001214250">
    <property type="component" value="Chromosome 1"/>
</dbReference>
<dbReference type="InterPro" id="IPR000983">
    <property type="entry name" value="Bac_GSPG_pilin"/>
</dbReference>
<keyword evidence="5" id="KW-1185">Reference proteome</keyword>
<dbReference type="SUPFAM" id="SSF54523">
    <property type="entry name" value="Pili subunits"/>
    <property type="match status" value="1"/>
</dbReference>
<reference evidence="4 5" key="1">
    <citation type="submission" date="2023-02" db="EMBL/GenBank/DDBJ databases">
        <title>Genome sequence of Lentisphaera profundi SAORIC-696.</title>
        <authorList>
            <person name="Kim e."/>
            <person name="Cho J.-C."/>
            <person name="Choi A."/>
            <person name="Kang I."/>
        </authorList>
    </citation>
    <scope>NUCLEOTIDE SEQUENCE [LARGE SCALE GENOMIC DNA]</scope>
    <source>
        <strain evidence="4 5">SAORIC-696</strain>
    </source>
</reference>
<organism evidence="4 5">
    <name type="scientific">Lentisphaera profundi</name>
    <dbReference type="NCBI Taxonomy" id="1658616"/>
    <lineage>
        <taxon>Bacteria</taxon>
        <taxon>Pseudomonadati</taxon>
        <taxon>Lentisphaerota</taxon>
        <taxon>Lentisphaeria</taxon>
        <taxon>Lentisphaerales</taxon>
        <taxon>Lentisphaeraceae</taxon>
        <taxon>Lentisphaera</taxon>
    </lineage>
</organism>
<dbReference type="Pfam" id="PF07963">
    <property type="entry name" value="N_methyl"/>
    <property type="match status" value="1"/>
</dbReference>
<dbReference type="PANTHER" id="PTHR30093">
    <property type="entry name" value="GENERAL SECRETION PATHWAY PROTEIN G"/>
    <property type="match status" value="1"/>
</dbReference>
<keyword evidence="2" id="KW-0812">Transmembrane</keyword>
<evidence type="ECO:0000313" key="5">
    <source>
        <dbReference type="Proteomes" id="UP001214250"/>
    </source>
</evidence>